<dbReference type="GO" id="GO:0016491">
    <property type="term" value="F:oxidoreductase activity"/>
    <property type="evidence" value="ECO:0007669"/>
    <property type="project" value="UniProtKB-ARBA"/>
</dbReference>
<dbReference type="EMBL" id="BARS01042465">
    <property type="protein sequence ID" value="GAG41714.1"/>
    <property type="molecule type" value="Genomic_DNA"/>
</dbReference>
<feature type="non-terminal residue" evidence="2">
    <location>
        <position position="1"/>
    </location>
</feature>
<dbReference type="Pfam" id="PF02754">
    <property type="entry name" value="CCG"/>
    <property type="match status" value="2"/>
</dbReference>
<organism evidence="2">
    <name type="scientific">marine sediment metagenome</name>
    <dbReference type="NCBI Taxonomy" id="412755"/>
    <lineage>
        <taxon>unclassified sequences</taxon>
        <taxon>metagenomes</taxon>
        <taxon>ecological metagenomes</taxon>
    </lineage>
</organism>
<gene>
    <name evidence="2" type="ORF">S01H1_64427</name>
</gene>
<dbReference type="GO" id="GO:0005886">
    <property type="term" value="C:plasma membrane"/>
    <property type="evidence" value="ECO:0007669"/>
    <property type="project" value="TreeGrafter"/>
</dbReference>
<dbReference type="PANTHER" id="PTHR43255">
    <property type="entry name" value="IRON-SULFUR-BINDING OXIDOREDUCTASE FADF-RELATED-RELATED"/>
    <property type="match status" value="1"/>
</dbReference>
<feature type="domain" description="Cysteine-rich" evidence="1">
    <location>
        <begin position="165"/>
        <end position="252"/>
    </location>
</feature>
<dbReference type="PANTHER" id="PTHR43255:SF2">
    <property type="entry name" value="HETERODISULFIDE REDUCTASE RELATED PROTEIN"/>
    <property type="match status" value="1"/>
</dbReference>
<dbReference type="InterPro" id="IPR004017">
    <property type="entry name" value="Cys_rich_dom"/>
</dbReference>
<name>X0XEU1_9ZZZZ</name>
<comment type="caution">
    <text evidence="2">The sequence shown here is derived from an EMBL/GenBank/DDBJ whole genome shotgun (WGS) entry which is preliminary data.</text>
</comment>
<feature type="domain" description="Cysteine-rich" evidence="1">
    <location>
        <begin position="41"/>
        <end position="125"/>
    </location>
</feature>
<evidence type="ECO:0000313" key="2">
    <source>
        <dbReference type="EMBL" id="GAG41714.1"/>
    </source>
</evidence>
<reference evidence="2" key="1">
    <citation type="journal article" date="2014" name="Front. Microbiol.">
        <title>High frequency of phylogenetically diverse reductive dehalogenase-homologous genes in deep subseafloor sedimentary metagenomes.</title>
        <authorList>
            <person name="Kawai M."/>
            <person name="Futagami T."/>
            <person name="Toyoda A."/>
            <person name="Takaki Y."/>
            <person name="Nishi S."/>
            <person name="Hori S."/>
            <person name="Arai W."/>
            <person name="Tsubouchi T."/>
            <person name="Morono Y."/>
            <person name="Uchiyama I."/>
            <person name="Ito T."/>
            <person name="Fujiyama A."/>
            <person name="Inagaki F."/>
            <person name="Takami H."/>
        </authorList>
    </citation>
    <scope>NUCLEOTIDE SEQUENCE</scope>
    <source>
        <strain evidence="2">Expedition CK06-06</strain>
    </source>
</reference>
<protein>
    <recommendedName>
        <fullName evidence="1">Cysteine-rich domain-containing protein</fullName>
    </recommendedName>
</protein>
<dbReference type="AlphaFoldDB" id="X0XEU1"/>
<dbReference type="InterPro" id="IPR051460">
    <property type="entry name" value="HdrC_iron-sulfur_subunit"/>
</dbReference>
<feature type="non-terminal residue" evidence="2">
    <location>
        <position position="252"/>
    </location>
</feature>
<proteinExistence type="predicted"/>
<sequence length="252" mass="28031">LMTVIDHLRKEDNMMMKPRAERGNWAAGLKVKDLTTEKAEVAFHAGCNLSFDETLWPVARGALTILQQAGIDVGIMGKDEACCGGRAYEMGYQGEFAKYAENNLEAWRNAGVKTVVTPCSDGYYTFKHLYPEAGSTVEVLHMVEFIDRLIKEGRLKFTRTVPMTVTYHDPCHLGRRDNVYVPGEPIMGIYDPPRDIIKSIPAVELVEMPRIKEYAWCCGAGGGAREAYPDFNAFTAQERIAEARSTGAEAIV</sequence>
<accession>X0XEU1</accession>
<evidence type="ECO:0000259" key="1">
    <source>
        <dbReference type="Pfam" id="PF02754"/>
    </source>
</evidence>